<evidence type="ECO:0000256" key="1">
    <source>
        <dbReference type="ARBA" id="ARBA00022676"/>
    </source>
</evidence>
<keyword evidence="3" id="KW-0472">Membrane</keyword>
<dbReference type="EMBL" id="HBJA01009523">
    <property type="protein sequence ID" value="CAE0791822.1"/>
    <property type="molecule type" value="Transcribed_RNA"/>
</dbReference>
<feature type="domain" description="Phosphoribosyltransferase" evidence="4">
    <location>
        <begin position="18"/>
        <end position="139"/>
    </location>
</feature>
<reference evidence="5" key="1">
    <citation type="submission" date="2021-01" db="EMBL/GenBank/DDBJ databases">
        <authorList>
            <person name="Corre E."/>
            <person name="Pelletier E."/>
            <person name="Niang G."/>
            <person name="Scheremetjew M."/>
            <person name="Finn R."/>
            <person name="Kale V."/>
            <person name="Holt S."/>
            <person name="Cochrane G."/>
            <person name="Meng A."/>
            <person name="Brown T."/>
            <person name="Cohen L."/>
        </authorList>
    </citation>
    <scope>NUCLEOTIDE SEQUENCE</scope>
    <source>
        <strain evidence="5">CCMP1594</strain>
    </source>
</reference>
<evidence type="ECO:0000256" key="3">
    <source>
        <dbReference type="SAM" id="Phobius"/>
    </source>
</evidence>
<keyword evidence="3" id="KW-1133">Transmembrane helix</keyword>
<keyword evidence="2" id="KW-0808">Transferase</keyword>
<dbReference type="PANTHER" id="PTHR43363:SF1">
    <property type="entry name" value="HYPOXANTHINE-GUANINE PHOSPHORIBOSYLTRANSFERASE"/>
    <property type="match status" value="1"/>
</dbReference>
<evidence type="ECO:0000313" key="6">
    <source>
        <dbReference type="EMBL" id="CAE0791822.1"/>
    </source>
</evidence>
<proteinExistence type="predicted"/>
<dbReference type="InterPro" id="IPR029057">
    <property type="entry name" value="PRTase-like"/>
</dbReference>
<dbReference type="PANTHER" id="PTHR43363">
    <property type="entry name" value="HYPOXANTHINE PHOSPHORIBOSYLTRANSFERASE"/>
    <property type="match status" value="1"/>
</dbReference>
<evidence type="ECO:0000313" key="5">
    <source>
        <dbReference type="EMBL" id="CAE0791821.1"/>
    </source>
</evidence>
<evidence type="ECO:0000256" key="2">
    <source>
        <dbReference type="ARBA" id="ARBA00022679"/>
    </source>
</evidence>
<keyword evidence="1" id="KW-0328">Glycosyltransferase</keyword>
<dbReference type="AlphaFoldDB" id="A0A6T1SVG9"/>
<dbReference type="GO" id="GO:0016757">
    <property type="term" value="F:glycosyltransferase activity"/>
    <property type="evidence" value="ECO:0007669"/>
    <property type="project" value="UniProtKB-KW"/>
</dbReference>
<evidence type="ECO:0000259" key="4">
    <source>
        <dbReference type="Pfam" id="PF00156"/>
    </source>
</evidence>
<dbReference type="EMBL" id="HBJA01009522">
    <property type="protein sequence ID" value="CAE0791821.1"/>
    <property type="molecule type" value="Transcribed_RNA"/>
</dbReference>
<feature type="transmembrane region" description="Helical" evidence="3">
    <location>
        <begin position="190"/>
        <end position="209"/>
    </location>
</feature>
<dbReference type="Gene3D" id="3.40.50.2020">
    <property type="match status" value="1"/>
</dbReference>
<gene>
    <name evidence="5" type="ORF">EGYM00163_LOCUS2937</name>
    <name evidence="6" type="ORF">EGYM00163_LOCUS2938</name>
</gene>
<accession>A0A6T1SVG9</accession>
<dbReference type="CDD" id="cd06223">
    <property type="entry name" value="PRTases_typeI"/>
    <property type="match status" value="1"/>
</dbReference>
<organism evidence="5">
    <name type="scientific">Eutreptiella gymnastica</name>
    <dbReference type="NCBI Taxonomy" id="73025"/>
    <lineage>
        <taxon>Eukaryota</taxon>
        <taxon>Discoba</taxon>
        <taxon>Euglenozoa</taxon>
        <taxon>Euglenida</taxon>
        <taxon>Spirocuta</taxon>
        <taxon>Euglenophyceae</taxon>
        <taxon>Eutreptiales</taxon>
        <taxon>Eutreptiaceae</taxon>
        <taxon>Eutreptiella</taxon>
    </lineage>
</organism>
<protein>
    <recommendedName>
        <fullName evidence="4">Phosphoribosyltransferase domain-containing protein</fullName>
    </recommendedName>
</protein>
<sequence length="211" mass="23615">MAQKEPHSDGKVYYSYADIHSMLSQLAPKIQQFCPDVMVAIGGGGFLPARILRTTLQIPIYTVSLELYNESLNVPQEEVMCRQWVDSDVVTGKKVLVVDEVDDTRRTLAFCLQELTTQGCPKAVAVAVVHNKLKHKRASLPEDVLYFAAAEVPDQWNCYPWDAEKYGHSIAQHEAIALQCSGQRSKLWPPWDWVLLGFLAGALSCGVLVRR</sequence>
<dbReference type="Pfam" id="PF00156">
    <property type="entry name" value="Pribosyltran"/>
    <property type="match status" value="1"/>
</dbReference>
<dbReference type="InterPro" id="IPR000836">
    <property type="entry name" value="PRTase_dom"/>
</dbReference>
<keyword evidence="3" id="KW-0812">Transmembrane</keyword>
<name>A0A6T1SVG9_9EUGL</name>
<dbReference type="SUPFAM" id="SSF53271">
    <property type="entry name" value="PRTase-like"/>
    <property type="match status" value="1"/>
</dbReference>